<evidence type="ECO:0000256" key="12">
    <source>
        <dbReference type="PROSITE-ProRule" id="PRU00169"/>
    </source>
</evidence>
<evidence type="ECO:0000313" key="21">
    <source>
        <dbReference type="Proteomes" id="UP000019140"/>
    </source>
</evidence>
<evidence type="ECO:0000256" key="14">
    <source>
        <dbReference type="SAM" id="Phobius"/>
    </source>
</evidence>
<keyword evidence="8" id="KW-0067">ATP-binding</keyword>
<dbReference type="InterPro" id="IPR005467">
    <property type="entry name" value="His_kinase_dom"/>
</dbReference>
<keyword evidence="21" id="KW-1185">Reference proteome</keyword>
<keyword evidence="7" id="KW-0418">Kinase</keyword>
<dbReference type="Gene3D" id="3.40.50.2300">
    <property type="match status" value="2"/>
</dbReference>
<dbReference type="InterPro" id="IPR013767">
    <property type="entry name" value="PAS_fold"/>
</dbReference>
<comment type="catalytic activity">
    <reaction evidence="1">
        <text>ATP + protein L-histidine = ADP + protein N-phospho-L-histidine.</text>
        <dbReference type="EC" id="2.7.13.3"/>
    </reaction>
</comment>
<dbReference type="FunFam" id="3.30.565.10:FF:000010">
    <property type="entry name" value="Sensor histidine kinase RcsC"/>
    <property type="match status" value="1"/>
</dbReference>
<dbReference type="SUPFAM" id="SSF55785">
    <property type="entry name" value="PYP-like sensor domain (PAS domain)"/>
    <property type="match status" value="1"/>
</dbReference>
<dbReference type="InterPro" id="IPR004358">
    <property type="entry name" value="Sig_transdc_His_kin-like_C"/>
</dbReference>
<keyword evidence="5" id="KW-0808">Transferase</keyword>
<evidence type="ECO:0000256" key="8">
    <source>
        <dbReference type="ARBA" id="ARBA00022840"/>
    </source>
</evidence>
<dbReference type="EC" id="2.7.13.3" evidence="3"/>
<accession>W4LVJ8</accession>
<dbReference type="Gene3D" id="3.30.450.20">
    <property type="entry name" value="PAS domain"/>
    <property type="match status" value="1"/>
</dbReference>
<dbReference type="SMART" id="SM00304">
    <property type="entry name" value="HAMP"/>
    <property type="match status" value="1"/>
</dbReference>
<dbReference type="PROSITE" id="PS50885">
    <property type="entry name" value="HAMP"/>
    <property type="match status" value="1"/>
</dbReference>
<dbReference type="InterPro" id="IPR003660">
    <property type="entry name" value="HAMP_dom"/>
</dbReference>
<evidence type="ECO:0000256" key="11">
    <source>
        <dbReference type="ARBA" id="ARBA00068150"/>
    </source>
</evidence>
<dbReference type="InterPro" id="IPR001789">
    <property type="entry name" value="Sig_transdc_resp-reg_receiver"/>
</dbReference>
<keyword evidence="13" id="KW-0175">Coiled coil</keyword>
<evidence type="ECO:0000256" key="1">
    <source>
        <dbReference type="ARBA" id="ARBA00000085"/>
    </source>
</evidence>
<evidence type="ECO:0000256" key="10">
    <source>
        <dbReference type="ARBA" id="ARBA00064003"/>
    </source>
</evidence>
<evidence type="ECO:0000259" key="18">
    <source>
        <dbReference type="PROSITE" id="PS50113"/>
    </source>
</evidence>
<keyword evidence="6" id="KW-0547">Nucleotide-binding</keyword>
<name>W4LVJ8_9BACT</name>
<evidence type="ECO:0000256" key="13">
    <source>
        <dbReference type="SAM" id="Coils"/>
    </source>
</evidence>
<feature type="domain" description="PAC" evidence="18">
    <location>
        <begin position="405"/>
        <end position="457"/>
    </location>
</feature>
<keyword evidence="4 12" id="KW-0597">Phosphoprotein</keyword>
<dbReference type="CDD" id="cd17546">
    <property type="entry name" value="REC_hyHK_CKI1_RcsC-like"/>
    <property type="match status" value="2"/>
</dbReference>
<dbReference type="Pfam" id="PF00989">
    <property type="entry name" value="PAS"/>
    <property type="match status" value="1"/>
</dbReference>
<evidence type="ECO:0000259" key="19">
    <source>
        <dbReference type="PROSITE" id="PS50885"/>
    </source>
</evidence>
<dbReference type="Gene3D" id="3.30.565.10">
    <property type="entry name" value="Histidine kinase-like ATPase, C-terminal domain"/>
    <property type="match status" value="1"/>
</dbReference>
<feature type="domain" description="Response regulatory" evidence="16">
    <location>
        <begin position="862"/>
        <end position="980"/>
    </location>
</feature>
<dbReference type="Pfam" id="PF02518">
    <property type="entry name" value="HATPase_c"/>
    <property type="match status" value="1"/>
</dbReference>
<dbReference type="AlphaFoldDB" id="W4LVJ8"/>
<evidence type="ECO:0000256" key="2">
    <source>
        <dbReference type="ARBA" id="ARBA00004370"/>
    </source>
</evidence>
<dbReference type="Gene3D" id="6.10.340.10">
    <property type="match status" value="1"/>
</dbReference>
<dbReference type="CDD" id="cd00082">
    <property type="entry name" value="HisKA"/>
    <property type="match status" value="1"/>
</dbReference>
<feature type="domain" description="PAS" evidence="17">
    <location>
        <begin position="330"/>
        <end position="399"/>
    </location>
</feature>
<evidence type="ECO:0000256" key="7">
    <source>
        <dbReference type="ARBA" id="ARBA00022777"/>
    </source>
</evidence>
<dbReference type="GO" id="GO:0016020">
    <property type="term" value="C:membrane"/>
    <property type="evidence" value="ECO:0007669"/>
    <property type="project" value="UniProtKB-SubCell"/>
</dbReference>
<dbReference type="PROSITE" id="PS50113">
    <property type="entry name" value="PAC"/>
    <property type="match status" value="1"/>
</dbReference>
<dbReference type="CDD" id="cd00130">
    <property type="entry name" value="PAS"/>
    <property type="match status" value="1"/>
</dbReference>
<dbReference type="PROSITE" id="PS50109">
    <property type="entry name" value="HIS_KIN"/>
    <property type="match status" value="1"/>
</dbReference>
<evidence type="ECO:0000256" key="5">
    <source>
        <dbReference type="ARBA" id="ARBA00022679"/>
    </source>
</evidence>
<feature type="transmembrane region" description="Helical" evidence="14">
    <location>
        <begin position="12"/>
        <end position="30"/>
    </location>
</feature>
<comment type="subcellular location">
    <subcellularLocation>
        <location evidence="2">Membrane</location>
    </subcellularLocation>
</comment>
<organism evidence="20 21">
    <name type="scientific">Candidatus Entotheonella gemina</name>
    <dbReference type="NCBI Taxonomy" id="1429439"/>
    <lineage>
        <taxon>Bacteria</taxon>
        <taxon>Pseudomonadati</taxon>
        <taxon>Nitrospinota/Tectimicrobiota group</taxon>
        <taxon>Candidatus Tectimicrobiota</taxon>
        <taxon>Candidatus Entotheonellia</taxon>
        <taxon>Candidatus Entotheonellales</taxon>
        <taxon>Candidatus Entotheonellaceae</taxon>
        <taxon>Candidatus Entotheonella</taxon>
    </lineage>
</organism>
<dbReference type="PROSITE" id="PS50112">
    <property type="entry name" value="PAS"/>
    <property type="match status" value="1"/>
</dbReference>
<proteinExistence type="predicted"/>
<dbReference type="InterPro" id="IPR035965">
    <property type="entry name" value="PAS-like_dom_sf"/>
</dbReference>
<evidence type="ECO:0000259" key="16">
    <source>
        <dbReference type="PROSITE" id="PS50110"/>
    </source>
</evidence>
<dbReference type="SMART" id="SM00448">
    <property type="entry name" value="REC"/>
    <property type="match status" value="2"/>
</dbReference>
<dbReference type="InterPro" id="IPR000014">
    <property type="entry name" value="PAS"/>
</dbReference>
<dbReference type="CDD" id="cd06225">
    <property type="entry name" value="HAMP"/>
    <property type="match status" value="1"/>
</dbReference>
<dbReference type="InterPro" id="IPR003661">
    <property type="entry name" value="HisK_dim/P_dom"/>
</dbReference>
<dbReference type="InterPro" id="IPR000700">
    <property type="entry name" value="PAS-assoc_C"/>
</dbReference>
<dbReference type="SMART" id="SM00387">
    <property type="entry name" value="HATPase_c"/>
    <property type="match status" value="1"/>
</dbReference>
<evidence type="ECO:0000256" key="4">
    <source>
        <dbReference type="ARBA" id="ARBA00022553"/>
    </source>
</evidence>
<dbReference type="Proteomes" id="UP000019140">
    <property type="component" value="Unassembled WGS sequence"/>
</dbReference>
<dbReference type="EMBL" id="AZHX01001622">
    <property type="protein sequence ID" value="ETX01392.1"/>
    <property type="molecule type" value="Genomic_DNA"/>
</dbReference>
<feature type="domain" description="Response regulatory" evidence="16">
    <location>
        <begin position="714"/>
        <end position="835"/>
    </location>
</feature>
<dbReference type="InterPro" id="IPR036890">
    <property type="entry name" value="HATPase_C_sf"/>
</dbReference>
<dbReference type="GO" id="GO:0005524">
    <property type="term" value="F:ATP binding"/>
    <property type="evidence" value="ECO:0007669"/>
    <property type="project" value="UniProtKB-KW"/>
</dbReference>
<dbReference type="PANTHER" id="PTHR45339:SF1">
    <property type="entry name" value="HYBRID SIGNAL TRANSDUCTION HISTIDINE KINASE J"/>
    <property type="match status" value="1"/>
</dbReference>
<sequence length="997" mass="109411">MQRHAPILRVILLRVLPPTILVLFGISYVVSHVVGNAVKRSVYEHTETQARHAVDITSRKLEAIIDSISTLATNDFVVSAAIHTRLHKRYIRPFFRSLRLPGVAGAAMTMTDYKGGTIAANYRNPKSYRDVPWFSHVMAGNPHIELSSNGMLIAVPIKYGLLPEGMIAVEFSSPDVTKILTIMPQTGAHAIADATGTVLFSSNPKLARIGQQLPSADSANWLQVRKEVPGPPQLTLLTAQSLSDAFAPLKQLQQYLWLAMLLGLLVQTLGVMLTVRSVTRRLSAFVDKLQAIGRKGNLGEQMPETGPAELRDMAQSFNEMTEKLQLTTVSRDYVDNVLNSMTDTLLVTTLEGSIRRANPAACLLLGYREDELIGQALSLVYPQAETEFLVTNQQATARSDDNASYGLETTYRSKHGIDIPVSFSGAFMRSRDGALQGIVCVAQDITERKRSEDALRQAKEQAESANQAKSIFLATMSHEIRTPMNGVIGMSGLLLDTELSDEQREFAETVRQSGEALLVIINDILDFSKIEADRLDLELIDFDLRTTVEDVLDLLSEQAHRKGLELTCQINADTPSWVSGDPGRIRQVLTNLVGNAVKFTETGEISVRVSLDQQEAPGVVIRFAVTDTGIGISPESQQKLFQPFSQADGSTTRKYGGTGLGLAISKQLANLMGGEIGVESVPGQGSTFWFTVRLTALPQPLSPPKRLDDLHDVRVLCVDDNETNRKILQGQLQSWGLEVDCVESGPAALAQLRAVHWQSRLYDLVILDHRMPGMDGLEVAREIKATPAFAAMRLVLLTSIAQRGQHAEAQRIGFAAYLTKPTRQSHLYDCIATVMGASSQEVPAIPITRHTIEENRSQARAKVLVVEDNIVNQKVAIRLLEKCNCRADVAANGQEAVDAIARIAYDCVLMDCLMPDMDGFAATAMIRQRELTTGQRIPNIAMTANAMQGDRERCIVAGMDDYISKPVKVDALRDILQKWIPECIELSPSEVSNSTSV</sequence>
<dbReference type="NCBIfam" id="TIGR00229">
    <property type="entry name" value="sensory_box"/>
    <property type="match status" value="1"/>
</dbReference>
<feature type="domain" description="HAMP" evidence="19">
    <location>
        <begin position="276"/>
        <end position="329"/>
    </location>
</feature>
<feature type="modified residue" description="4-aspartylphosphate" evidence="12">
    <location>
        <position position="768"/>
    </location>
</feature>
<dbReference type="InterPro" id="IPR003594">
    <property type="entry name" value="HATPase_dom"/>
</dbReference>
<gene>
    <name evidence="20" type="ORF">ETSY2_37255</name>
</gene>
<dbReference type="FunFam" id="1.10.287.130:FF:000002">
    <property type="entry name" value="Two-component osmosensing histidine kinase"/>
    <property type="match status" value="1"/>
</dbReference>
<reference evidence="20 21" key="1">
    <citation type="journal article" date="2014" name="Nature">
        <title>An environmental bacterial taxon with a large and distinct metabolic repertoire.</title>
        <authorList>
            <person name="Wilson M.C."/>
            <person name="Mori T."/>
            <person name="Ruckert C."/>
            <person name="Uria A.R."/>
            <person name="Helf M.J."/>
            <person name="Takada K."/>
            <person name="Gernert C."/>
            <person name="Steffens U.A."/>
            <person name="Heycke N."/>
            <person name="Schmitt S."/>
            <person name="Rinke C."/>
            <person name="Helfrich E.J."/>
            <person name="Brachmann A.O."/>
            <person name="Gurgui C."/>
            <person name="Wakimoto T."/>
            <person name="Kracht M."/>
            <person name="Crusemann M."/>
            <person name="Hentschel U."/>
            <person name="Abe I."/>
            <person name="Matsunaga S."/>
            <person name="Kalinowski J."/>
            <person name="Takeyama H."/>
            <person name="Piel J."/>
        </authorList>
    </citation>
    <scope>NUCLEOTIDE SEQUENCE [LARGE SCALE GENOMIC DNA]</scope>
    <source>
        <strain evidence="21">TSY2</strain>
    </source>
</reference>
<dbReference type="HOGENOM" id="CLU_000445_114_15_7"/>
<dbReference type="InterPro" id="IPR036097">
    <property type="entry name" value="HisK_dim/P_sf"/>
</dbReference>
<dbReference type="Gene3D" id="1.10.287.130">
    <property type="match status" value="1"/>
</dbReference>
<evidence type="ECO:0000256" key="3">
    <source>
        <dbReference type="ARBA" id="ARBA00012438"/>
    </source>
</evidence>
<dbReference type="SMART" id="SM00388">
    <property type="entry name" value="HisKA"/>
    <property type="match status" value="1"/>
</dbReference>
<keyword evidence="14" id="KW-0812">Transmembrane</keyword>
<feature type="modified residue" description="4-aspartylphosphate" evidence="12">
    <location>
        <position position="911"/>
    </location>
</feature>
<evidence type="ECO:0000256" key="9">
    <source>
        <dbReference type="ARBA" id="ARBA00023012"/>
    </source>
</evidence>
<dbReference type="Pfam" id="PF00512">
    <property type="entry name" value="HisKA"/>
    <property type="match status" value="1"/>
</dbReference>
<comment type="caution">
    <text evidence="20">The sequence shown here is derived from an EMBL/GenBank/DDBJ whole genome shotgun (WGS) entry which is preliminary data.</text>
</comment>
<evidence type="ECO:0000256" key="6">
    <source>
        <dbReference type="ARBA" id="ARBA00022741"/>
    </source>
</evidence>
<comment type="subunit">
    <text evidence="10">At low DSF concentrations, interacts with RpfF.</text>
</comment>
<evidence type="ECO:0000313" key="20">
    <source>
        <dbReference type="EMBL" id="ETX01392.1"/>
    </source>
</evidence>
<dbReference type="SMART" id="SM00091">
    <property type="entry name" value="PAS"/>
    <property type="match status" value="1"/>
</dbReference>
<dbReference type="PANTHER" id="PTHR45339">
    <property type="entry name" value="HYBRID SIGNAL TRANSDUCTION HISTIDINE KINASE J"/>
    <property type="match status" value="1"/>
</dbReference>
<keyword evidence="9" id="KW-0902">Two-component regulatory system</keyword>
<feature type="coiled-coil region" evidence="13">
    <location>
        <begin position="441"/>
        <end position="468"/>
    </location>
</feature>
<keyword evidence="14" id="KW-0472">Membrane</keyword>
<dbReference type="PRINTS" id="PR00344">
    <property type="entry name" value="BCTRLSENSOR"/>
</dbReference>
<dbReference type="InterPro" id="IPR011006">
    <property type="entry name" value="CheY-like_superfamily"/>
</dbReference>
<dbReference type="GO" id="GO:0000155">
    <property type="term" value="F:phosphorelay sensor kinase activity"/>
    <property type="evidence" value="ECO:0007669"/>
    <property type="project" value="InterPro"/>
</dbReference>
<dbReference type="PATRIC" id="fig|1429439.4.peg.6289"/>
<keyword evidence="14" id="KW-1133">Transmembrane helix</keyword>
<feature type="domain" description="Histidine kinase" evidence="15">
    <location>
        <begin position="475"/>
        <end position="696"/>
    </location>
</feature>
<dbReference type="Pfam" id="PF00072">
    <property type="entry name" value="Response_reg"/>
    <property type="match status" value="2"/>
</dbReference>
<dbReference type="SUPFAM" id="SSF55874">
    <property type="entry name" value="ATPase domain of HSP90 chaperone/DNA topoisomerase II/histidine kinase"/>
    <property type="match status" value="1"/>
</dbReference>
<dbReference type="SUPFAM" id="SSF52172">
    <property type="entry name" value="CheY-like"/>
    <property type="match status" value="2"/>
</dbReference>
<dbReference type="CDD" id="cd16922">
    <property type="entry name" value="HATPase_EvgS-ArcB-TorS-like"/>
    <property type="match status" value="1"/>
</dbReference>
<evidence type="ECO:0000259" key="15">
    <source>
        <dbReference type="PROSITE" id="PS50109"/>
    </source>
</evidence>
<dbReference type="SUPFAM" id="SSF47384">
    <property type="entry name" value="Homodimeric domain of signal transducing histidine kinase"/>
    <property type="match status" value="1"/>
</dbReference>
<protein>
    <recommendedName>
        <fullName evidence="11">Sensory/regulatory protein RpfC</fullName>
        <ecNumber evidence="3">2.7.13.3</ecNumber>
    </recommendedName>
</protein>
<dbReference type="Pfam" id="PF00672">
    <property type="entry name" value="HAMP"/>
    <property type="match status" value="1"/>
</dbReference>
<evidence type="ECO:0000259" key="17">
    <source>
        <dbReference type="PROSITE" id="PS50112"/>
    </source>
</evidence>
<dbReference type="GO" id="GO:0006355">
    <property type="term" value="P:regulation of DNA-templated transcription"/>
    <property type="evidence" value="ECO:0007669"/>
    <property type="project" value="InterPro"/>
</dbReference>
<dbReference type="PROSITE" id="PS50110">
    <property type="entry name" value="RESPONSE_REGULATORY"/>
    <property type="match status" value="2"/>
</dbReference>